<protein>
    <recommendedName>
        <fullName evidence="4">Transposase</fullName>
    </recommendedName>
</protein>
<accession>A0A2Z3GEQ5</accession>
<dbReference type="GO" id="GO:0004803">
    <property type="term" value="F:transposase activity"/>
    <property type="evidence" value="ECO:0007669"/>
    <property type="project" value="InterPro"/>
</dbReference>
<dbReference type="GO" id="GO:0006313">
    <property type="term" value="P:DNA transposition"/>
    <property type="evidence" value="ECO:0007669"/>
    <property type="project" value="InterPro"/>
</dbReference>
<sequence length="68" mass="8190">MPGEPMRRALPVEQRQTGKAPMQRLERKHLTWRTRLKRLTRKTICFSKKQFFHDGLIPLFIFHFLAVV</sequence>
<name>A0A2Z3GEQ5_9BACT</name>
<gene>
    <name evidence="2" type="ORF">DDQ68_03850</name>
</gene>
<dbReference type="KEGG" id="hnv:DDQ68_03850"/>
<proteinExistence type="predicted"/>
<evidence type="ECO:0000313" key="3">
    <source>
        <dbReference type="Proteomes" id="UP000245999"/>
    </source>
</evidence>
<dbReference type="EMBL" id="CP029145">
    <property type="protein sequence ID" value="AWM32003.1"/>
    <property type="molecule type" value="Genomic_DNA"/>
</dbReference>
<feature type="region of interest" description="Disordered" evidence="1">
    <location>
        <begin position="1"/>
        <end position="23"/>
    </location>
</feature>
<dbReference type="Pfam" id="PF03400">
    <property type="entry name" value="DDE_Tnp_IS1"/>
    <property type="match status" value="1"/>
</dbReference>
<dbReference type="GO" id="GO:0003677">
    <property type="term" value="F:DNA binding"/>
    <property type="evidence" value="ECO:0007669"/>
    <property type="project" value="InterPro"/>
</dbReference>
<evidence type="ECO:0008006" key="4">
    <source>
        <dbReference type="Google" id="ProtNLM"/>
    </source>
</evidence>
<keyword evidence="3" id="KW-1185">Reference proteome</keyword>
<dbReference type="InterPro" id="IPR005063">
    <property type="entry name" value="Transposase_27"/>
</dbReference>
<reference evidence="3" key="1">
    <citation type="submission" date="2018-04" db="EMBL/GenBank/DDBJ databases">
        <title>Complete genome of Antarctic heterotrophic bacterium Hymenobacter nivis.</title>
        <authorList>
            <person name="Terashima M."/>
        </authorList>
    </citation>
    <scope>NUCLEOTIDE SEQUENCE [LARGE SCALE GENOMIC DNA]</scope>
    <source>
        <strain evidence="3">NBRC 111535</strain>
    </source>
</reference>
<evidence type="ECO:0000256" key="1">
    <source>
        <dbReference type="SAM" id="MobiDB-lite"/>
    </source>
</evidence>
<evidence type="ECO:0000313" key="2">
    <source>
        <dbReference type="EMBL" id="AWM32003.1"/>
    </source>
</evidence>
<dbReference type="AlphaFoldDB" id="A0A2Z3GEQ5"/>
<organism evidence="2 3">
    <name type="scientific">Hymenobacter nivis</name>
    <dbReference type="NCBI Taxonomy" id="1850093"/>
    <lineage>
        <taxon>Bacteria</taxon>
        <taxon>Pseudomonadati</taxon>
        <taxon>Bacteroidota</taxon>
        <taxon>Cytophagia</taxon>
        <taxon>Cytophagales</taxon>
        <taxon>Hymenobacteraceae</taxon>
        <taxon>Hymenobacter</taxon>
    </lineage>
</organism>
<dbReference type="Proteomes" id="UP000245999">
    <property type="component" value="Chromosome"/>
</dbReference>